<dbReference type="Gene3D" id="1.10.1510.10">
    <property type="entry name" value="Uncharacterised protein YqeY/AIM41 PF09424, N-terminal domain"/>
    <property type="match status" value="1"/>
</dbReference>
<gene>
    <name evidence="1" type="ORF">CCUG60884_04204</name>
</gene>
<dbReference type="Proteomes" id="UP000294604">
    <property type="component" value="Unassembled WGS sequence"/>
</dbReference>
<proteinExistence type="predicted"/>
<dbReference type="RefSeq" id="WP_134086784.1">
    <property type="nucleotide sequence ID" value="NZ_PECL01000013.1"/>
</dbReference>
<dbReference type="AlphaFoldDB" id="A0A4R8SPM8"/>
<comment type="caution">
    <text evidence="1">The sequence shown here is derived from an EMBL/GenBank/DDBJ whole genome shotgun (WGS) entry which is preliminary data.</text>
</comment>
<dbReference type="STRING" id="404941.GCA_002013645_03838"/>
<accession>A0A4R8SPM8</accession>
<evidence type="ECO:0000313" key="1">
    <source>
        <dbReference type="EMBL" id="TEA01045.1"/>
    </source>
</evidence>
<name>A0A4R8SPM8_9MYCO</name>
<sequence>MTSTHDPHALRAAMRADLAAAMKARNSQAVSALRTAIAAIDNAESVDQIARTTTSNAHIAGAATGLGAAEAARRVLSPADVRAILQAQIDDRATEANGYDALGQAQAAVKLRAEAEVLATYL</sequence>
<reference evidence="1 2" key="1">
    <citation type="journal article" date="2019" name="Sci. Rep.">
        <title>Extended insight into the Mycobacterium chelonae-abscessus complex through whole genome sequencing of Mycobacterium salmoniphilum outbreak and Mycobacterium salmoniphilum-like strains.</title>
        <authorList>
            <person name="Behra P.R.K."/>
            <person name="Das S."/>
            <person name="Pettersson B.M.F."/>
            <person name="Shirreff L."/>
            <person name="DuCote T."/>
            <person name="Jacobsson K.G."/>
            <person name="Ennis D.G."/>
            <person name="Kirsebom L.A."/>
        </authorList>
    </citation>
    <scope>NUCLEOTIDE SEQUENCE [LARGE SCALE GENOMIC DNA]</scope>
    <source>
        <strain evidence="1 2">CCUG 60884</strain>
    </source>
</reference>
<organism evidence="1 2">
    <name type="scientific">Mycobacteroides salmoniphilum</name>
    <dbReference type="NCBI Taxonomy" id="404941"/>
    <lineage>
        <taxon>Bacteria</taxon>
        <taxon>Bacillati</taxon>
        <taxon>Actinomycetota</taxon>
        <taxon>Actinomycetes</taxon>
        <taxon>Mycobacteriales</taxon>
        <taxon>Mycobacteriaceae</taxon>
        <taxon>Mycobacteroides</taxon>
    </lineage>
</organism>
<dbReference type="InterPro" id="IPR042184">
    <property type="entry name" value="YqeY/Aim41_N"/>
</dbReference>
<dbReference type="EMBL" id="PECL01000013">
    <property type="protein sequence ID" value="TEA01045.1"/>
    <property type="molecule type" value="Genomic_DNA"/>
</dbReference>
<evidence type="ECO:0000313" key="2">
    <source>
        <dbReference type="Proteomes" id="UP000294604"/>
    </source>
</evidence>
<protein>
    <submittedName>
        <fullName evidence="1">Yqey-like protein</fullName>
    </submittedName>
</protein>